<dbReference type="Pfam" id="PF00791">
    <property type="entry name" value="ZU5"/>
    <property type="match status" value="1"/>
</dbReference>
<evidence type="ECO:0000313" key="1">
    <source>
        <dbReference type="EMBL" id="CAB4038413.1"/>
    </source>
</evidence>
<reference evidence="1" key="1">
    <citation type="submission" date="2020-04" db="EMBL/GenBank/DDBJ databases">
        <authorList>
            <person name="Alioto T."/>
            <person name="Alioto T."/>
            <person name="Gomez Garrido J."/>
        </authorList>
    </citation>
    <scope>NUCLEOTIDE SEQUENCE</scope>
    <source>
        <strain evidence="1">A484AB</strain>
    </source>
</reference>
<dbReference type="AlphaFoldDB" id="A0A7D9JZE9"/>
<feature type="non-terminal residue" evidence="1">
    <location>
        <position position="1"/>
    </location>
</feature>
<accession>A0A7D9JZE9</accession>
<keyword evidence="2" id="KW-1185">Reference proteome</keyword>
<dbReference type="OrthoDB" id="676979at2759"/>
<gene>
    <name evidence="1" type="ORF">PACLA_8A015069</name>
</gene>
<evidence type="ECO:0000313" key="2">
    <source>
        <dbReference type="Proteomes" id="UP001152795"/>
    </source>
</evidence>
<name>A0A7D9JZE9_PARCT</name>
<dbReference type="Gene3D" id="2.60.220.30">
    <property type="match status" value="1"/>
</dbReference>
<dbReference type="Proteomes" id="UP001152795">
    <property type="component" value="Unassembled WGS sequence"/>
</dbReference>
<organism evidence="1 2">
    <name type="scientific">Paramuricea clavata</name>
    <name type="common">Red gorgonian</name>
    <name type="synonym">Violescent sea-whip</name>
    <dbReference type="NCBI Taxonomy" id="317549"/>
    <lineage>
        <taxon>Eukaryota</taxon>
        <taxon>Metazoa</taxon>
        <taxon>Cnidaria</taxon>
        <taxon>Anthozoa</taxon>
        <taxon>Octocorallia</taxon>
        <taxon>Malacalcyonacea</taxon>
        <taxon>Plexauridae</taxon>
        <taxon>Paramuricea</taxon>
    </lineage>
</organism>
<dbReference type="EMBL" id="CACRXK020024184">
    <property type="protein sequence ID" value="CAB4038413.1"/>
    <property type="molecule type" value="Genomic_DNA"/>
</dbReference>
<feature type="non-terminal residue" evidence="1">
    <location>
        <position position="190"/>
    </location>
</feature>
<sequence length="190" mass="21822">ITINEEGGCFHVPVASAFLQFPPNAVEEKVTLKCSRVKYKECEVKPRDGEVFVSRILKVEPEGVKFKKPVTVLLSHSLYEDQDFLYFYELIVENVSPTGWQELKTERISSIEDVPKEMYNKEILDDYLPFAKATIHETCTLIAATRVRSDQISIPTNRNYAFFKQYGDNTELNITFPFGVTEEILNLTVQ</sequence>
<dbReference type="PROSITE" id="PS51145">
    <property type="entry name" value="ZU5"/>
    <property type="match status" value="1"/>
</dbReference>
<comment type="caution">
    <text evidence="1">The sequence shown here is derived from an EMBL/GenBank/DDBJ whole genome shotgun (WGS) entry which is preliminary data.</text>
</comment>
<dbReference type="InterPro" id="IPR000906">
    <property type="entry name" value="ZU5_dom"/>
</dbReference>
<protein>
    <submittedName>
        <fullName evidence="1">Uncharacterized protein</fullName>
    </submittedName>
</protein>
<proteinExistence type="predicted"/>